<comment type="subunit">
    <text evidence="3">Homodimer.</text>
</comment>
<dbReference type="InterPro" id="IPR036388">
    <property type="entry name" value="WH-like_DNA-bd_sf"/>
</dbReference>
<accession>A0A2H5XBB5</accession>
<evidence type="ECO:0000256" key="12">
    <source>
        <dbReference type="ARBA" id="ARBA00032593"/>
    </source>
</evidence>
<dbReference type="InterPro" id="IPR001367">
    <property type="entry name" value="Fe_dep_repressor"/>
</dbReference>
<dbReference type="AlphaFoldDB" id="A0A2H5XBB5"/>
<evidence type="ECO:0000256" key="3">
    <source>
        <dbReference type="ARBA" id="ARBA00011738"/>
    </source>
</evidence>
<dbReference type="InterPro" id="IPR022687">
    <property type="entry name" value="HTH_DTXR"/>
</dbReference>
<evidence type="ECO:0000256" key="7">
    <source>
        <dbReference type="ARBA" id="ARBA00023015"/>
    </source>
</evidence>
<keyword evidence="8" id="KW-0238">DNA-binding</keyword>
<evidence type="ECO:0000256" key="9">
    <source>
        <dbReference type="ARBA" id="ARBA00023159"/>
    </source>
</evidence>
<evidence type="ECO:0000313" key="15">
    <source>
        <dbReference type="EMBL" id="GBC98479.1"/>
    </source>
</evidence>
<dbReference type="InterPro" id="IPR008988">
    <property type="entry name" value="Transcriptional_repressor_C"/>
</dbReference>
<dbReference type="Gene3D" id="1.10.60.10">
    <property type="entry name" value="Iron dependent repressor, metal binding and dimerisation domain"/>
    <property type="match status" value="1"/>
</dbReference>
<proteinExistence type="inferred from homology"/>
<dbReference type="SUPFAM" id="SSF46785">
    <property type="entry name" value="Winged helix' DNA-binding domain"/>
    <property type="match status" value="1"/>
</dbReference>
<gene>
    <name evidence="15" type="primary">ideR</name>
    <name evidence="15" type="ORF">HRbin17_00992</name>
</gene>
<keyword evidence="5" id="KW-0678">Repressor</keyword>
<dbReference type="SUPFAM" id="SSF50037">
    <property type="entry name" value="C-terminal domain of transcriptional repressors"/>
    <property type="match status" value="1"/>
</dbReference>
<evidence type="ECO:0000256" key="13">
    <source>
        <dbReference type="SAM" id="MobiDB-lite"/>
    </source>
</evidence>
<dbReference type="SMART" id="SM00899">
    <property type="entry name" value="FeoA"/>
    <property type="match status" value="1"/>
</dbReference>
<dbReference type="Gene3D" id="2.30.30.90">
    <property type="match status" value="1"/>
</dbReference>
<dbReference type="Gene3D" id="1.10.10.10">
    <property type="entry name" value="Winged helix-like DNA-binding domain superfamily/Winged helix DNA-binding domain"/>
    <property type="match status" value="1"/>
</dbReference>
<feature type="region of interest" description="Disordered" evidence="13">
    <location>
        <begin position="123"/>
        <end position="152"/>
    </location>
</feature>
<sequence>MRTLTPAMEDYLKVIYKLQQKDAKVTTQAIAKAMRVKPASVTNMLKKLARLRLVQYSAYKGVRLTPTGERMALEIIRHHRLLELYLRQALNMPLHKVHEEAERLEHALSEELEDLIAAALGNPTHDPHGHPIPTKEGHFDEPPHQSLSEAPHGQKFLIVRVSDSDTEMLRYLEELGLVPHAIVTVLRREPFGGPIWVQVDDRTHALGQEVAHHVFVRPLAEVKANVKAASPRRSKRRPA</sequence>
<dbReference type="InterPro" id="IPR038157">
    <property type="entry name" value="FeoA_core_dom"/>
</dbReference>
<dbReference type="Pfam" id="PF04023">
    <property type="entry name" value="FeoA"/>
    <property type="match status" value="1"/>
</dbReference>
<dbReference type="EMBL" id="BEHT01000011">
    <property type="protein sequence ID" value="GBC98479.1"/>
    <property type="molecule type" value="Genomic_DNA"/>
</dbReference>
<evidence type="ECO:0000256" key="2">
    <source>
        <dbReference type="ARBA" id="ARBA00007871"/>
    </source>
</evidence>
<dbReference type="GO" id="GO:0046914">
    <property type="term" value="F:transition metal ion binding"/>
    <property type="evidence" value="ECO:0007669"/>
    <property type="project" value="InterPro"/>
</dbReference>
<dbReference type="GO" id="GO:0003677">
    <property type="term" value="F:DNA binding"/>
    <property type="evidence" value="ECO:0007669"/>
    <property type="project" value="UniProtKB-KW"/>
</dbReference>
<dbReference type="InterPro" id="IPR007167">
    <property type="entry name" value="Fe-transptr_FeoA-like"/>
</dbReference>
<dbReference type="Pfam" id="PF01325">
    <property type="entry name" value="Fe_dep_repress"/>
    <property type="match status" value="1"/>
</dbReference>
<comment type="caution">
    <text evidence="15">The sequence shown here is derived from an EMBL/GenBank/DDBJ whole genome shotgun (WGS) entry which is preliminary data.</text>
</comment>
<dbReference type="PANTHER" id="PTHR33238">
    <property type="entry name" value="IRON (METAL) DEPENDENT REPRESSOR, DTXR FAMILY"/>
    <property type="match status" value="1"/>
</dbReference>
<evidence type="ECO:0000256" key="10">
    <source>
        <dbReference type="ARBA" id="ARBA00023163"/>
    </source>
</evidence>
<dbReference type="Proteomes" id="UP000236173">
    <property type="component" value="Unassembled WGS sequence"/>
</dbReference>
<feature type="domain" description="HTH dtxR-type" evidence="14">
    <location>
        <begin position="4"/>
        <end position="65"/>
    </location>
</feature>
<keyword evidence="7" id="KW-0805">Transcription regulation</keyword>
<comment type="similarity">
    <text evidence="2">Belongs to the DtxR/MntR family.</text>
</comment>
<organism evidence="15 16">
    <name type="scientific">Candidatus Fervidibacter japonicus</name>
    <dbReference type="NCBI Taxonomy" id="2035412"/>
    <lineage>
        <taxon>Bacteria</taxon>
        <taxon>Candidatus Fervidibacterota</taxon>
        <taxon>Candidatus Fervidibacter</taxon>
    </lineage>
</organism>
<keyword evidence="6" id="KW-0408">Iron</keyword>
<reference evidence="16" key="1">
    <citation type="submission" date="2017-09" db="EMBL/GenBank/DDBJ databases">
        <title>Metaegenomics of thermophilic ammonia-oxidizing enrichment culture.</title>
        <authorList>
            <person name="Kato S."/>
            <person name="Suzuki K."/>
        </authorList>
    </citation>
    <scope>NUCLEOTIDE SEQUENCE [LARGE SCALE GENOMIC DNA]</scope>
</reference>
<evidence type="ECO:0000259" key="14">
    <source>
        <dbReference type="PROSITE" id="PS50944"/>
    </source>
</evidence>
<protein>
    <recommendedName>
        <fullName evidence="12">Manganese transport regulator</fullName>
    </recommendedName>
</protein>
<keyword evidence="4" id="KW-0963">Cytoplasm</keyword>
<dbReference type="InterPro" id="IPR036390">
    <property type="entry name" value="WH_DNA-bd_sf"/>
</dbReference>
<dbReference type="GO" id="GO:0003700">
    <property type="term" value="F:DNA-binding transcription factor activity"/>
    <property type="evidence" value="ECO:0007669"/>
    <property type="project" value="InterPro"/>
</dbReference>
<evidence type="ECO:0000313" key="16">
    <source>
        <dbReference type="Proteomes" id="UP000236173"/>
    </source>
</evidence>
<dbReference type="GO" id="GO:0046983">
    <property type="term" value="F:protein dimerization activity"/>
    <property type="evidence" value="ECO:0007669"/>
    <property type="project" value="InterPro"/>
</dbReference>
<comment type="subcellular location">
    <subcellularLocation>
        <location evidence="1">Cytoplasm</location>
    </subcellularLocation>
</comment>
<name>A0A2H5XBB5_9BACT</name>
<dbReference type="SMART" id="SM00529">
    <property type="entry name" value="HTH_DTXR"/>
    <property type="match status" value="1"/>
</dbReference>
<dbReference type="InterPro" id="IPR036421">
    <property type="entry name" value="Fe_dep_repressor_sf"/>
</dbReference>
<evidence type="ECO:0000256" key="8">
    <source>
        <dbReference type="ARBA" id="ARBA00023125"/>
    </source>
</evidence>
<evidence type="ECO:0000256" key="4">
    <source>
        <dbReference type="ARBA" id="ARBA00022490"/>
    </source>
</evidence>
<dbReference type="InterPro" id="IPR050536">
    <property type="entry name" value="DtxR_MntR_Metal-Reg"/>
</dbReference>
<keyword evidence="10" id="KW-0804">Transcription</keyword>
<feature type="compositionally biased region" description="Basic and acidic residues" evidence="13">
    <location>
        <begin position="125"/>
        <end position="143"/>
    </location>
</feature>
<dbReference type="InterPro" id="IPR022689">
    <property type="entry name" value="Iron_dep_repressor"/>
</dbReference>
<keyword evidence="11" id="KW-0464">Manganese</keyword>
<evidence type="ECO:0000256" key="5">
    <source>
        <dbReference type="ARBA" id="ARBA00022491"/>
    </source>
</evidence>
<evidence type="ECO:0000256" key="1">
    <source>
        <dbReference type="ARBA" id="ARBA00004496"/>
    </source>
</evidence>
<evidence type="ECO:0000256" key="11">
    <source>
        <dbReference type="ARBA" id="ARBA00023211"/>
    </source>
</evidence>
<keyword evidence="9" id="KW-0010">Activator</keyword>
<dbReference type="Pfam" id="PF02742">
    <property type="entry name" value="Fe_dep_repr_C"/>
    <property type="match status" value="1"/>
</dbReference>
<evidence type="ECO:0000256" key="6">
    <source>
        <dbReference type="ARBA" id="ARBA00023004"/>
    </source>
</evidence>
<dbReference type="PANTHER" id="PTHR33238:SF11">
    <property type="entry name" value="TRANSCRIPTIONAL REGULATOR MNTR"/>
    <property type="match status" value="1"/>
</dbReference>
<dbReference type="SUPFAM" id="SSF47979">
    <property type="entry name" value="Iron-dependent repressor protein, dimerization domain"/>
    <property type="match status" value="1"/>
</dbReference>
<dbReference type="PROSITE" id="PS50944">
    <property type="entry name" value="HTH_DTXR"/>
    <property type="match status" value="1"/>
</dbReference>
<dbReference type="GO" id="GO:0005737">
    <property type="term" value="C:cytoplasm"/>
    <property type="evidence" value="ECO:0007669"/>
    <property type="project" value="UniProtKB-SubCell"/>
</dbReference>